<gene>
    <name evidence="12" type="ORF">BHR79_00875</name>
    <name evidence="13" type="ORF">EFE40_01920</name>
    <name evidence="14" type="ORF">SAMN04515625_1601</name>
</gene>
<evidence type="ECO:0000313" key="13">
    <source>
        <dbReference type="EMBL" id="RNI10957.1"/>
    </source>
</evidence>
<dbReference type="GO" id="GO:0009117">
    <property type="term" value="P:nucleotide metabolic process"/>
    <property type="evidence" value="ECO:0007669"/>
    <property type="project" value="UniProtKB-KW"/>
</dbReference>
<sequence length="184" mass="20547">MRKIIFVTGNSGKFREIKEILGQRGIEVLQNTDGYPELQEDDLEPIAADGARRVCEKLGLPVIVDDSGLFIDALNGFPGPYSAFVEDHLGNPKVLKLMEDEENRSAYFKSVIGYCEPGKEPLTFTGTVEGNIAYEEKGEGGFGYDPIFLYGGRTFGEMGDEEKNKVSHRRRAVDKFVEWIDSNL</sequence>
<dbReference type="EMBL" id="RJJG01000001">
    <property type="protein sequence ID" value="RNI10957.1"/>
    <property type="molecule type" value="Genomic_DNA"/>
</dbReference>
<dbReference type="Proteomes" id="UP000267921">
    <property type="component" value="Unassembled WGS sequence"/>
</dbReference>
<name>A0A1L3PZW8_9EURY</name>
<dbReference type="RefSeq" id="WP_072560387.1">
    <property type="nucleotide sequence ID" value="NZ_CP017921.1"/>
</dbReference>
<dbReference type="KEGG" id="mhaz:BHR79_00875"/>
<evidence type="ECO:0000256" key="8">
    <source>
        <dbReference type="ARBA" id="ARBA00051875"/>
    </source>
</evidence>
<evidence type="ECO:0000256" key="2">
    <source>
        <dbReference type="ARBA" id="ARBA00011738"/>
    </source>
</evidence>
<keyword evidence="3 10" id="KW-0479">Metal-binding</keyword>
<keyword evidence="6 10" id="KW-0460">Magnesium</keyword>
<dbReference type="InterPro" id="IPR002637">
    <property type="entry name" value="RdgB/HAM1"/>
</dbReference>
<reference evidence="13 17" key="3">
    <citation type="submission" date="2018-10" db="EMBL/GenBank/DDBJ databases">
        <title>Cultivation of a novel Methanohalophilus strain from Kebrit Deep of the Red Sea and a genomic comparison of members of the genus Methanohalophilus.</title>
        <authorList>
            <person name="Guan Y."/>
            <person name="Ngugi D.K."/>
            <person name="Stingl U."/>
        </authorList>
    </citation>
    <scope>NUCLEOTIDE SEQUENCE [LARGE SCALE GENOMIC DNA]</scope>
    <source>
        <strain evidence="13 17">DSM 3094</strain>
    </source>
</reference>
<evidence type="ECO:0000256" key="5">
    <source>
        <dbReference type="ARBA" id="ARBA00022801"/>
    </source>
</evidence>
<comment type="catalytic activity">
    <reaction evidence="9 10">
        <text>XTP + H2O = XMP + diphosphate + H(+)</text>
        <dbReference type="Rhea" id="RHEA:28610"/>
        <dbReference type="ChEBI" id="CHEBI:15377"/>
        <dbReference type="ChEBI" id="CHEBI:15378"/>
        <dbReference type="ChEBI" id="CHEBI:33019"/>
        <dbReference type="ChEBI" id="CHEBI:57464"/>
        <dbReference type="ChEBI" id="CHEBI:61314"/>
        <dbReference type="EC" id="3.6.1.66"/>
    </reaction>
</comment>
<evidence type="ECO:0000313" key="15">
    <source>
        <dbReference type="Proteomes" id="UP000186879"/>
    </source>
</evidence>
<proteinExistence type="inferred from homology"/>
<protein>
    <recommendedName>
        <fullName evidence="10">dITP/XTP pyrophosphatase</fullName>
        <ecNumber evidence="10">3.6.1.66</ecNumber>
    </recommendedName>
    <alternativeName>
        <fullName evidence="10">Non-canonical purine NTP pyrophosphatase</fullName>
    </alternativeName>
    <alternativeName>
        <fullName evidence="10">Non-standard purine NTP pyrophosphatase</fullName>
    </alternativeName>
    <alternativeName>
        <fullName evidence="10">Nucleoside-triphosphate diphosphatase</fullName>
    </alternativeName>
    <alternativeName>
        <fullName evidence="10">Nucleoside-triphosphate pyrophosphatase</fullName>
        <shortName evidence="10">NTPase</shortName>
    </alternativeName>
</protein>
<feature type="binding site" evidence="10">
    <location>
        <begin position="168"/>
        <end position="169"/>
    </location>
    <ligand>
        <name>substrate</name>
    </ligand>
</feature>
<dbReference type="GO" id="GO:0005737">
    <property type="term" value="C:cytoplasm"/>
    <property type="evidence" value="ECO:0007669"/>
    <property type="project" value="TreeGrafter"/>
</dbReference>
<dbReference type="Proteomes" id="UP000198669">
    <property type="component" value="Unassembled WGS sequence"/>
</dbReference>
<feature type="binding site" evidence="10">
    <location>
        <position position="66"/>
    </location>
    <ligand>
        <name>Mg(2+)</name>
        <dbReference type="ChEBI" id="CHEBI:18420"/>
    </ligand>
</feature>
<dbReference type="GO" id="GO:0000166">
    <property type="term" value="F:nucleotide binding"/>
    <property type="evidence" value="ECO:0007669"/>
    <property type="project" value="UniProtKB-KW"/>
</dbReference>
<accession>A0A1L3PZW8</accession>
<dbReference type="GeneID" id="30582264"/>
<dbReference type="EMBL" id="FNMU01000005">
    <property type="protein sequence ID" value="SDW79949.1"/>
    <property type="molecule type" value="Genomic_DNA"/>
</dbReference>
<keyword evidence="4 10" id="KW-0547">Nucleotide-binding</keyword>
<dbReference type="GO" id="GO:0036220">
    <property type="term" value="F:ITP diphosphatase activity"/>
    <property type="evidence" value="ECO:0007669"/>
    <property type="project" value="UniProtKB-UniRule"/>
</dbReference>
<reference evidence="14 16" key="2">
    <citation type="submission" date="2016-10" db="EMBL/GenBank/DDBJ databases">
        <authorList>
            <person name="de Groot N.N."/>
        </authorList>
    </citation>
    <scope>NUCLEOTIDE SEQUENCE [LARGE SCALE GENOMIC DNA]</scope>
    <source>
        <strain evidence="14 16">Z-7982</strain>
    </source>
</reference>
<comment type="similarity">
    <text evidence="1 10 11">Belongs to the HAM1 NTPase family.</text>
</comment>
<evidence type="ECO:0000313" key="12">
    <source>
        <dbReference type="EMBL" id="APH38174.1"/>
    </source>
</evidence>
<dbReference type="GO" id="GO:0035870">
    <property type="term" value="F:dITP diphosphatase activity"/>
    <property type="evidence" value="ECO:0007669"/>
    <property type="project" value="UniProtKB-UniRule"/>
</dbReference>
<evidence type="ECO:0000256" key="6">
    <source>
        <dbReference type="ARBA" id="ARBA00022842"/>
    </source>
</evidence>
<evidence type="ECO:0000256" key="10">
    <source>
        <dbReference type="HAMAP-Rule" id="MF_01405"/>
    </source>
</evidence>
<feature type="binding site" evidence="10">
    <location>
        <position position="67"/>
    </location>
    <ligand>
        <name>substrate</name>
    </ligand>
</feature>
<dbReference type="GO" id="GO:0036222">
    <property type="term" value="F:XTP diphosphatase activity"/>
    <property type="evidence" value="ECO:0007669"/>
    <property type="project" value="UniProtKB-UniRule"/>
</dbReference>
<comment type="function">
    <text evidence="10">Pyrophosphatase that catalyzes the hydrolysis of nucleoside triphosphates to their monophosphate derivatives, with a high preference for the non-canonical purine nucleotides XTP (xanthosine triphosphate), dITP (deoxyinosine triphosphate) and ITP. Seems to function as a house-cleaning enzyme that removes non-canonical purine nucleotides from the nucleotide pool, thus preventing their incorporation into DNA/RNA and avoiding chromosomal lesions.</text>
</comment>
<feature type="binding site" evidence="10">
    <location>
        <begin position="8"/>
        <end position="13"/>
    </location>
    <ligand>
        <name>substrate</name>
    </ligand>
</feature>
<comment type="subunit">
    <text evidence="2 10">Homodimer.</text>
</comment>
<feature type="active site" description="Proton acceptor" evidence="10">
    <location>
        <position position="66"/>
    </location>
</feature>
<evidence type="ECO:0000256" key="9">
    <source>
        <dbReference type="ARBA" id="ARBA00052017"/>
    </source>
</evidence>
<dbReference type="InterPro" id="IPR020922">
    <property type="entry name" value="dITP/XTP_pyrophosphatase"/>
</dbReference>
<dbReference type="Gene3D" id="3.90.950.10">
    <property type="match status" value="1"/>
</dbReference>
<dbReference type="InterPro" id="IPR029001">
    <property type="entry name" value="ITPase-like_fam"/>
</dbReference>
<evidence type="ECO:0000313" key="16">
    <source>
        <dbReference type="Proteomes" id="UP000198669"/>
    </source>
</evidence>
<dbReference type="EC" id="3.6.1.66" evidence="10"/>
<evidence type="ECO:0000256" key="11">
    <source>
        <dbReference type="RuleBase" id="RU003781"/>
    </source>
</evidence>
<evidence type="ECO:0000256" key="1">
    <source>
        <dbReference type="ARBA" id="ARBA00008023"/>
    </source>
</evidence>
<dbReference type="GO" id="GO:0009146">
    <property type="term" value="P:purine nucleoside triphosphate catabolic process"/>
    <property type="evidence" value="ECO:0007669"/>
    <property type="project" value="UniProtKB-UniRule"/>
</dbReference>
<keyword evidence="15" id="KW-1185">Reference proteome</keyword>
<organism evidence="12 15">
    <name type="scientific">Methanohalophilus halophilus</name>
    <dbReference type="NCBI Taxonomy" id="2177"/>
    <lineage>
        <taxon>Archaea</taxon>
        <taxon>Methanobacteriati</taxon>
        <taxon>Methanobacteriota</taxon>
        <taxon>Stenosarchaea group</taxon>
        <taxon>Methanomicrobia</taxon>
        <taxon>Methanosarcinales</taxon>
        <taxon>Methanosarcinaceae</taxon>
        <taxon>Methanohalophilus</taxon>
    </lineage>
</organism>
<comment type="catalytic activity">
    <reaction evidence="8 10">
        <text>dITP + H2O = dIMP + diphosphate + H(+)</text>
        <dbReference type="Rhea" id="RHEA:28342"/>
        <dbReference type="ChEBI" id="CHEBI:15377"/>
        <dbReference type="ChEBI" id="CHEBI:15378"/>
        <dbReference type="ChEBI" id="CHEBI:33019"/>
        <dbReference type="ChEBI" id="CHEBI:61194"/>
        <dbReference type="ChEBI" id="CHEBI:61382"/>
        <dbReference type="EC" id="3.6.1.66"/>
    </reaction>
</comment>
<keyword evidence="5 10" id="KW-0378">Hydrolase</keyword>
<dbReference type="EMBL" id="CP017921">
    <property type="protein sequence ID" value="APH38174.1"/>
    <property type="molecule type" value="Genomic_DNA"/>
</dbReference>
<evidence type="ECO:0000256" key="3">
    <source>
        <dbReference type="ARBA" id="ARBA00022723"/>
    </source>
</evidence>
<dbReference type="PANTHER" id="PTHR11067">
    <property type="entry name" value="INOSINE TRIPHOSPHATE PYROPHOSPHATASE/HAM1 PROTEIN"/>
    <property type="match status" value="1"/>
</dbReference>
<dbReference type="OrthoDB" id="372108at2157"/>
<dbReference type="STRING" id="2177.BHR79_00875"/>
<evidence type="ECO:0000256" key="7">
    <source>
        <dbReference type="ARBA" id="ARBA00023080"/>
    </source>
</evidence>
<dbReference type="PANTHER" id="PTHR11067:SF9">
    <property type="entry name" value="INOSINE TRIPHOSPHATE PYROPHOSPHATASE"/>
    <property type="match status" value="1"/>
</dbReference>
<dbReference type="CDD" id="cd00515">
    <property type="entry name" value="HAM1"/>
    <property type="match status" value="1"/>
</dbReference>
<feature type="binding site" evidence="10">
    <location>
        <begin position="142"/>
        <end position="145"/>
    </location>
    <ligand>
        <name>substrate</name>
    </ligand>
</feature>
<comment type="cofactor">
    <cofactor evidence="10">
        <name>Mg(2+)</name>
        <dbReference type="ChEBI" id="CHEBI:18420"/>
    </cofactor>
    <text evidence="10">Binds 1 Mg(2+) ion per subunit.</text>
</comment>
<keyword evidence="7 10" id="KW-0546">Nucleotide metabolism</keyword>
<reference evidence="12 15" key="1">
    <citation type="submission" date="2016-10" db="EMBL/GenBank/DDBJ databases">
        <title>Methanohalophilus halophilus.</title>
        <authorList>
            <person name="L'haridon S."/>
        </authorList>
    </citation>
    <scope>NUCLEOTIDE SEQUENCE [LARGE SCALE GENOMIC DNA]</scope>
    <source>
        <strain evidence="12 15">Z-7982</strain>
    </source>
</reference>
<dbReference type="FunFam" id="3.90.950.10:FF:000001">
    <property type="entry name" value="dITP/XTP pyrophosphatase"/>
    <property type="match status" value="1"/>
</dbReference>
<comment type="catalytic activity">
    <reaction evidence="10">
        <text>ITP + H2O = IMP + diphosphate + H(+)</text>
        <dbReference type="Rhea" id="RHEA:29399"/>
        <dbReference type="ChEBI" id="CHEBI:15377"/>
        <dbReference type="ChEBI" id="CHEBI:15378"/>
        <dbReference type="ChEBI" id="CHEBI:33019"/>
        <dbReference type="ChEBI" id="CHEBI:58053"/>
        <dbReference type="ChEBI" id="CHEBI:61402"/>
        <dbReference type="EC" id="3.6.1.66"/>
    </reaction>
</comment>
<dbReference type="HAMAP" id="MF_01405">
    <property type="entry name" value="Non_canon_purine_NTPase"/>
    <property type="match status" value="1"/>
</dbReference>
<dbReference type="SUPFAM" id="SSF52972">
    <property type="entry name" value="ITPase-like"/>
    <property type="match status" value="1"/>
</dbReference>
<dbReference type="NCBIfam" id="TIGR00042">
    <property type="entry name" value="RdgB/HAM1 family non-canonical purine NTP pyrophosphatase"/>
    <property type="match status" value="1"/>
</dbReference>
<dbReference type="Pfam" id="PF01725">
    <property type="entry name" value="Ham1p_like"/>
    <property type="match status" value="1"/>
</dbReference>
<dbReference type="AlphaFoldDB" id="A0A1L3PZW8"/>
<dbReference type="GO" id="GO:0046872">
    <property type="term" value="F:metal ion binding"/>
    <property type="evidence" value="ECO:0007669"/>
    <property type="project" value="UniProtKB-KW"/>
</dbReference>
<feature type="binding site" evidence="10">
    <location>
        <position position="163"/>
    </location>
    <ligand>
        <name>substrate</name>
    </ligand>
</feature>
<feature type="binding site" evidence="10">
    <location>
        <position position="37"/>
    </location>
    <ligand>
        <name>Mg(2+)</name>
        <dbReference type="ChEBI" id="CHEBI:18420"/>
    </ligand>
</feature>
<evidence type="ECO:0000313" key="14">
    <source>
        <dbReference type="EMBL" id="SDW79949.1"/>
    </source>
</evidence>
<evidence type="ECO:0000256" key="4">
    <source>
        <dbReference type="ARBA" id="ARBA00022741"/>
    </source>
</evidence>
<dbReference type="Proteomes" id="UP000186879">
    <property type="component" value="Chromosome"/>
</dbReference>
<dbReference type="NCBIfam" id="NF011396">
    <property type="entry name" value="PRK14821.1"/>
    <property type="match status" value="1"/>
</dbReference>
<dbReference type="GO" id="GO:0017111">
    <property type="term" value="F:ribonucleoside triphosphate phosphatase activity"/>
    <property type="evidence" value="ECO:0007669"/>
    <property type="project" value="InterPro"/>
</dbReference>
<evidence type="ECO:0000313" key="17">
    <source>
        <dbReference type="Proteomes" id="UP000267921"/>
    </source>
</evidence>